<evidence type="ECO:0000313" key="3">
    <source>
        <dbReference type="Proteomes" id="UP001501757"/>
    </source>
</evidence>
<dbReference type="SUPFAM" id="SSF53335">
    <property type="entry name" value="S-adenosyl-L-methionine-dependent methyltransferases"/>
    <property type="match status" value="1"/>
</dbReference>
<reference evidence="3" key="1">
    <citation type="journal article" date="2019" name="Int. J. Syst. Evol. Microbiol.">
        <title>The Global Catalogue of Microorganisms (GCM) 10K type strain sequencing project: providing services to taxonomists for standard genome sequencing and annotation.</title>
        <authorList>
            <consortium name="The Broad Institute Genomics Platform"/>
            <consortium name="The Broad Institute Genome Sequencing Center for Infectious Disease"/>
            <person name="Wu L."/>
            <person name="Ma J."/>
        </authorList>
    </citation>
    <scope>NUCLEOTIDE SEQUENCE [LARGE SCALE GENOMIC DNA]</scope>
    <source>
        <strain evidence="3">JCM 13378</strain>
    </source>
</reference>
<gene>
    <name evidence="2" type="ORF">GCM10009092_39090</name>
</gene>
<dbReference type="Proteomes" id="UP001501757">
    <property type="component" value="Unassembled WGS sequence"/>
</dbReference>
<accession>A0ABP3HI55</accession>
<dbReference type="EMBL" id="BAAAEI010000024">
    <property type="protein sequence ID" value="GAA0370959.1"/>
    <property type="molecule type" value="Genomic_DNA"/>
</dbReference>
<dbReference type="RefSeq" id="WP_343847173.1">
    <property type="nucleotide sequence ID" value="NZ_BAAAEI010000024.1"/>
</dbReference>
<feature type="domain" description="Methyltransferase" evidence="1">
    <location>
        <begin position="101"/>
        <end position="225"/>
    </location>
</feature>
<dbReference type="GO" id="GO:0032259">
    <property type="term" value="P:methylation"/>
    <property type="evidence" value="ECO:0007669"/>
    <property type="project" value="UniProtKB-KW"/>
</dbReference>
<name>A0ABP3HI55_9ALTE</name>
<comment type="caution">
    <text evidence="2">The sequence shown here is derived from an EMBL/GenBank/DDBJ whole genome shotgun (WGS) entry which is preliminary data.</text>
</comment>
<dbReference type="InterPro" id="IPR025714">
    <property type="entry name" value="Methyltranfer_dom"/>
</dbReference>
<dbReference type="InterPro" id="IPR029063">
    <property type="entry name" value="SAM-dependent_MTases_sf"/>
</dbReference>
<evidence type="ECO:0000259" key="1">
    <source>
        <dbReference type="Pfam" id="PF13679"/>
    </source>
</evidence>
<dbReference type="PANTHER" id="PTHR13369">
    <property type="match status" value="1"/>
</dbReference>
<protein>
    <submittedName>
        <fullName evidence="2">Methyltransferase</fullName>
    </submittedName>
</protein>
<sequence length="392" mass="45805">MLAAPFQRLDRYLTDHCLYWQFSPFAVNDYPWRQQNPALAQWLDELPDEQLASWQINAEQALPACKRFLPELMAADALYPLQKHQQSLPAPFWLQSGIKGRKWQQISAFAALFNRRPGPILEWCAGKGHLGRLLAWQFAQPVISVEWQAELCQQGQQVARQQHVNQRFVCADVLKDKLDEYVQADQQLVALHACGQLHIKMLQEAVKNRVQAVYLCPCCYQLITQETYHPLSQAGQYTQLQLSRADLRLAVQETVTAPHRDRHKRLQERLYRQMFDIWQRQHLGQDNYLPVPSAPDYLFRQPPQAFLQWAAQQKGLVFVPSVDLSGLEVTARQRLKLLERMELVQHLFRRALELWLVLDRSLYLEEHGYHVQILEFCTRQITPRNLVIVAQT</sequence>
<dbReference type="PANTHER" id="PTHR13369:SF0">
    <property type="entry name" value="GLUTATHIONE S-TRANSFERASE C-TERMINAL DOMAIN-CONTAINING PROTEIN"/>
    <property type="match status" value="1"/>
</dbReference>
<dbReference type="Gene3D" id="3.40.50.150">
    <property type="entry name" value="Vaccinia Virus protein VP39"/>
    <property type="match status" value="1"/>
</dbReference>
<keyword evidence="2" id="KW-0808">Transferase</keyword>
<proteinExistence type="predicted"/>
<dbReference type="Pfam" id="PF13679">
    <property type="entry name" value="Methyltransf_32"/>
    <property type="match status" value="1"/>
</dbReference>
<keyword evidence="2" id="KW-0489">Methyltransferase</keyword>
<organism evidence="2 3">
    <name type="scientific">Bowmanella denitrificans</name>
    <dbReference type="NCBI Taxonomy" id="366582"/>
    <lineage>
        <taxon>Bacteria</taxon>
        <taxon>Pseudomonadati</taxon>
        <taxon>Pseudomonadota</taxon>
        <taxon>Gammaproteobacteria</taxon>
        <taxon>Alteromonadales</taxon>
        <taxon>Alteromonadaceae</taxon>
        <taxon>Bowmanella</taxon>
    </lineage>
</organism>
<keyword evidence="3" id="KW-1185">Reference proteome</keyword>
<evidence type="ECO:0000313" key="2">
    <source>
        <dbReference type="EMBL" id="GAA0370959.1"/>
    </source>
</evidence>
<dbReference type="GO" id="GO:0008168">
    <property type="term" value="F:methyltransferase activity"/>
    <property type="evidence" value="ECO:0007669"/>
    <property type="project" value="UniProtKB-KW"/>
</dbReference>